<comment type="caution">
    <text evidence="2">The sequence shown here is derived from an EMBL/GenBank/DDBJ whole genome shotgun (WGS) entry which is preliminary data.</text>
</comment>
<feature type="transmembrane region" description="Helical" evidence="1">
    <location>
        <begin position="226"/>
        <end position="248"/>
    </location>
</feature>
<evidence type="ECO:0000313" key="3">
    <source>
        <dbReference type="Proteomes" id="UP001595555"/>
    </source>
</evidence>
<keyword evidence="1" id="KW-0472">Membrane</keyword>
<feature type="transmembrane region" description="Helical" evidence="1">
    <location>
        <begin position="139"/>
        <end position="159"/>
    </location>
</feature>
<dbReference type="Pfam" id="PF07314">
    <property type="entry name" value="Lit"/>
    <property type="match status" value="1"/>
</dbReference>
<dbReference type="EMBL" id="JBHRTF010000016">
    <property type="protein sequence ID" value="MFC3117261.1"/>
    <property type="molecule type" value="Genomic_DNA"/>
</dbReference>
<dbReference type="RefSeq" id="WP_378121349.1">
    <property type="nucleotide sequence ID" value="NZ_JBHRTF010000016.1"/>
</dbReference>
<protein>
    <submittedName>
        <fullName evidence="2">DUF1461 domain-containing protein</fullName>
    </submittedName>
</protein>
<keyword evidence="3" id="KW-1185">Reference proteome</keyword>
<organism evidence="2 3">
    <name type="scientific">Cellvibrio fontiphilus</name>
    <dbReference type="NCBI Taxonomy" id="1815559"/>
    <lineage>
        <taxon>Bacteria</taxon>
        <taxon>Pseudomonadati</taxon>
        <taxon>Pseudomonadota</taxon>
        <taxon>Gammaproteobacteria</taxon>
        <taxon>Cellvibrionales</taxon>
        <taxon>Cellvibrionaceae</taxon>
        <taxon>Cellvibrio</taxon>
    </lineage>
</organism>
<gene>
    <name evidence="2" type="ORF">ACFODX_16955</name>
</gene>
<evidence type="ECO:0000256" key="1">
    <source>
        <dbReference type="SAM" id="Phobius"/>
    </source>
</evidence>
<feature type="transmembrane region" description="Helical" evidence="1">
    <location>
        <begin position="171"/>
        <end position="197"/>
    </location>
</feature>
<dbReference type="InterPro" id="IPR010178">
    <property type="entry name" value="Lit"/>
</dbReference>
<evidence type="ECO:0000313" key="2">
    <source>
        <dbReference type="EMBL" id="MFC3117261.1"/>
    </source>
</evidence>
<dbReference type="Proteomes" id="UP001595555">
    <property type="component" value="Unassembled WGS sequence"/>
</dbReference>
<keyword evidence="1" id="KW-1133">Transmembrane helix</keyword>
<feature type="transmembrane region" description="Helical" evidence="1">
    <location>
        <begin position="25"/>
        <end position="46"/>
    </location>
</feature>
<accession>A0ABV7FKH8</accession>
<proteinExistence type="predicted"/>
<reference evidence="3" key="1">
    <citation type="journal article" date="2019" name="Int. J. Syst. Evol. Microbiol.">
        <title>The Global Catalogue of Microorganisms (GCM) 10K type strain sequencing project: providing services to taxonomists for standard genome sequencing and annotation.</title>
        <authorList>
            <consortium name="The Broad Institute Genomics Platform"/>
            <consortium name="The Broad Institute Genome Sequencing Center for Infectious Disease"/>
            <person name="Wu L."/>
            <person name="Ma J."/>
        </authorList>
    </citation>
    <scope>NUCLEOTIDE SEQUENCE [LARGE SCALE GENOMIC DNA]</scope>
    <source>
        <strain evidence="3">KCTC 52237</strain>
    </source>
</reference>
<sequence length="257" mass="29484">MKKRAEHNVRKTDTASLPGNWRQTVFWPVFFTCQLISLALLSWHLLAQFHFAYPLGYQLLGLDQHIAEFAPQNRFKDDFEFTSSEEHWRLFGEISDAVQNSGKGLGAIHYGLANGQHTPLMHEAEIVHLQDVANLIDRFYLLGLISLVLWLGMIGLARWKKYLPPTTKKVLLGFLIGAVVAAAVVMLIGPTAVFYWLHVQVFPEGHQWFFYYEDSLMTTLMKAPDIFAFIALLLVALLIIFWCISTYLTNRLLNSRR</sequence>
<name>A0ABV7FKH8_9GAMM</name>
<keyword evidence="1" id="KW-0812">Transmembrane</keyword>